<dbReference type="CDD" id="cd02440">
    <property type="entry name" value="AdoMet_MTases"/>
    <property type="match status" value="1"/>
</dbReference>
<evidence type="ECO:0000313" key="9">
    <source>
        <dbReference type="Proteomes" id="UP000619838"/>
    </source>
</evidence>
<dbReference type="InterPro" id="IPR000682">
    <property type="entry name" value="PCMT"/>
</dbReference>
<proteinExistence type="inferred from homology"/>
<dbReference type="Proteomes" id="UP000619838">
    <property type="component" value="Unassembled WGS sequence"/>
</dbReference>
<comment type="catalytic activity">
    <reaction evidence="7">
        <text>[protein]-L-isoaspartate + S-adenosyl-L-methionine = [protein]-L-isoaspartate alpha-methyl ester + S-adenosyl-L-homocysteine</text>
        <dbReference type="Rhea" id="RHEA:12705"/>
        <dbReference type="Rhea" id="RHEA-COMP:12143"/>
        <dbReference type="Rhea" id="RHEA-COMP:12144"/>
        <dbReference type="ChEBI" id="CHEBI:57856"/>
        <dbReference type="ChEBI" id="CHEBI:59789"/>
        <dbReference type="ChEBI" id="CHEBI:90596"/>
        <dbReference type="ChEBI" id="CHEBI:90598"/>
        <dbReference type="EC" id="2.1.1.77"/>
    </reaction>
</comment>
<sequence>MTYEEGTCTERRHAMVNQLRRYGIADERVLRAFDTVPRHRFFPVSERAFAYDDAAFPIGSGQTISQPFTVAYMTAILAQRCPSGKVLEIGTGSGYQAAILDAMGYRVYTIERIEELYRRSGEVFEELGLPVQRRLGDGSLGWPEEAPFDGIVVTAAAPDVPHTLAGQLEDGGCMIIPLGGIDGQRMTVVTRKGDEFVRQSYEAFAFVPLIGREGWRDDESS</sequence>
<dbReference type="PROSITE" id="PS01279">
    <property type="entry name" value="PCMT"/>
    <property type="match status" value="1"/>
</dbReference>
<name>A0ABR9XRS3_9CHLB</name>
<evidence type="ECO:0000256" key="4">
    <source>
        <dbReference type="ARBA" id="ARBA00022603"/>
    </source>
</evidence>
<keyword evidence="9" id="KW-1185">Reference proteome</keyword>
<evidence type="ECO:0000313" key="8">
    <source>
        <dbReference type="EMBL" id="MBF0636750.1"/>
    </source>
</evidence>
<accession>A0ABR9XRS3</accession>
<keyword evidence="3 7" id="KW-0963">Cytoplasm</keyword>
<dbReference type="EMBL" id="JADGII010000008">
    <property type="protein sequence ID" value="MBF0636750.1"/>
    <property type="molecule type" value="Genomic_DNA"/>
</dbReference>
<dbReference type="NCBIfam" id="NF001453">
    <property type="entry name" value="PRK00312.1"/>
    <property type="match status" value="1"/>
</dbReference>
<organism evidence="8 9">
    <name type="scientific">Prosthecochloris ethylica</name>
    <dbReference type="NCBI Taxonomy" id="2743976"/>
    <lineage>
        <taxon>Bacteria</taxon>
        <taxon>Pseudomonadati</taxon>
        <taxon>Chlorobiota</taxon>
        <taxon>Chlorobiia</taxon>
        <taxon>Chlorobiales</taxon>
        <taxon>Chlorobiaceae</taxon>
        <taxon>Prosthecochloris</taxon>
    </lineage>
</organism>
<dbReference type="Gene3D" id="3.40.50.150">
    <property type="entry name" value="Vaccinia Virus protein VP39"/>
    <property type="match status" value="1"/>
</dbReference>
<feature type="active site" evidence="7">
    <location>
        <position position="65"/>
    </location>
</feature>
<evidence type="ECO:0000256" key="3">
    <source>
        <dbReference type="ARBA" id="ARBA00022490"/>
    </source>
</evidence>
<comment type="caution">
    <text evidence="8">The sequence shown here is derived from an EMBL/GenBank/DDBJ whole genome shotgun (WGS) entry which is preliminary data.</text>
</comment>
<dbReference type="GO" id="GO:0004719">
    <property type="term" value="F:protein-L-isoaspartate (D-aspartate) O-methyltransferase activity"/>
    <property type="evidence" value="ECO:0007669"/>
    <property type="project" value="UniProtKB-EC"/>
</dbReference>
<dbReference type="NCBIfam" id="TIGR00080">
    <property type="entry name" value="pimt"/>
    <property type="match status" value="1"/>
</dbReference>
<evidence type="ECO:0000256" key="1">
    <source>
        <dbReference type="ARBA" id="ARBA00004496"/>
    </source>
</evidence>
<protein>
    <recommendedName>
        <fullName evidence="7">Protein-L-isoaspartate O-methyltransferase</fullName>
        <ecNumber evidence="7">2.1.1.77</ecNumber>
    </recommendedName>
    <alternativeName>
        <fullName evidence="7">L-isoaspartyl protein carboxyl methyltransferase</fullName>
    </alternativeName>
    <alternativeName>
        <fullName evidence="7">Protein L-isoaspartyl methyltransferase</fullName>
    </alternativeName>
    <alternativeName>
        <fullName evidence="7">Protein-beta-aspartate methyltransferase</fullName>
        <shortName evidence="7">PIMT</shortName>
    </alternativeName>
</protein>
<comment type="similarity">
    <text evidence="2 7">Belongs to the methyltransferase superfamily. L-isoaspartyl/D-aspartyl protein methyltransferase family.</text>
</comment>
<dbReference type="PANTHER" id="PTHR11579">
    <property type="entry name" value="PROTEIN-L-ISOASPARTATE O-METHYLTRANSFERASE"/>
    <property type="match status" value="1"/>
</dbReference>
<dbReference type="RefSeq" id="WP_114607302.1">
    <property type="nucleotide sequence ID" value="NZ_JABVZQ010000018.1"/>
</dbReference>
<evidence type="ECO:0000256" key="7">
    <source>
        <dbReference type="HAMAP-Rule" id="MF_00090"/>
    </source>
</evidence>
<dbReference type="Pfam" id="PF01135">
    <property type="entry name" value="PCMT"/>
    <property type="match status" value="1"/>
</dbReference>
<dbReference type="GO" id="GO:0032259">
    <property type="term" value="P:methylation"/>
    <property type="evidence" value="ECO:0007669"/>
    <property type="project" value="UniProtKB-KW"/>
</dbReference>
<evidence type="ECO:0000256" key="2">
    <source>
        <dbReference type="ARBA" id="ARBA00005369"/>
    </source>
</evidence>
<comment type="subcellular location">
    <subcellularLocation>
        <location evidence="1 7">Cytoplasm</location>
    </subcellularLocation>
</comment>
<comment type="function">
    <text evidence="7">Catalyzes the methyl esterification of L-isoaspartyl residues in peptides and proteins that result from spontaneous decomposition of normal L-aspartyl and L-asparaginyl residues. It plays a role in the repair and/or degradation of damaged proteins.</text>
</comment>
<evidence type="ECO:0000256" key="6">
    <source>
        <dbReference type="ARBA" id="ARBA00022691"/>
    </source>
</evidence>
<gene>
    <name evidence="7" type="primary">pcm</name>
    <name evidence="8" type="ORF">INT08_06120</name>
</gene>
<keyword evidence="4 7" id="KW-0489">Methyltransferase</keyword>
<evidence type="ECO:0000256" key="5">
    <source>
        <dbReference type="ARBA" id="ARBA00022679"/>
    </source>
</evidence>
<dbReference type="HAMAP" id="MF_00090">
    <property type="entry name" value="PIMT"/>
    <property type="match status" value="1"/>
</dbReference>
<dbReference type="SUPFAM" id="SSF53335">
    <property type="entry name" value="S-adenosyl-L-methionine-dependent methyltransferases"/>
    <property type="match status" value="1"/>
</dbReference>
<dbReference type="InterPro" id="IPR029063">
    <property type="entry name" value="SAM-dependent_MTases_sf"/>
</dbReference>
<reference evidence="8 9" key="1">
    <citation type="journal article" date="2020" name="Microorganisms">
        <title>Simultaneous Genome Sequencing of Prosthecochloris ethylica and Desulfuromonas acetoxidans within a Syntrophic Mixture Reveals Unique Pili and Protein Interactions.</title>
        <authorList>
            <person name="Kyndt J.A."/>
            <person name="Van Beeumen J.J."/>
            <person name="Meyer T.E."/>
        </authorList>
    </citation>
    <scope>NUCLEOTIDE SEQUENCE [LARGE SCALE GENOMIC DNA]</scope>
    <source>
        <strain evidence="8 9">N3</strain>
    </source>
</reference>
<dbReference type="EC" id="2.1.1.77" evidence="7"/>
<keyword evidence="6 7" id="KW-0949">S-adenosyl-L-methionine</keyword>
<dbReference type="PANTHER" id="PTHR11579:SF0">
    <property type="entry name" value="PROTEIN-L-ISOASPARTATE(D-ASPARTATE) O-METHYLTRANSFERASE"/>
    <property type="match status" value="1"/>
</dbReference>
<keyword evidence="5 7" id="KW-0808">Transferase</keyword>